<accession>J3LCJ7</accession>
<feature type="region of interest" description="Disordered" evidence="1">
    <location>
        <begin position="1"/>
        <end position="31"/>
    </location>
</feature>
<feature type="compositionally biased region" description="Basic residues" evidence="1">
    <location>
        <begin position="1"/>
        <end position="20"/>
    </location>
</feature>
<proteinExistence type="predicted"/>
<dbReference type="Gramene" id="OB02G23640.1">
    <property type="protein sequence ID" value="OB02G23640.1"/>
    <property type="gene ID" value="OB02G23640"/>
</dbReference>
<evidence type="ECO:0000313" key="3">
    <source>
        <dbReference type="Proteomes" id="UP000006038"/>
    </source>
</evidence>
<reference evidence="2" key="1">
    <citation type="submission" date="2013-04" db="UniProtKB">
        <authorList>
            <consortium name="EnsemblPlants"/>
        </authorList>
    </citation>
    <scope>IDENTIFICATION</scope>
</reference>
<keyword evidence="3" id="KW-1185">Reference proteome</keyword>
<dbReference type="Proteomes" id="UP000006038">
    <property type="component" value="Unassembled WGS sequence"/>
</dbReference>
<dbReference type="HOGENOM" id="CLU_2519208_0_0_1"/>
<organism evidence="2">
    <name type="scientific">Oryza brachyantha</name>
    <name type="common">malo sina</name>
    <dbReference type="NCBI Taxonomy" id="4533"/>
    <lineage>
        <taxon>Eukaryota</taxon>
        <taxon>Viridiplantae</taxon>
        <taxon>Streptophyta</taxon>
        <taxon>Embryophyta</taxon>
        <taxon>Tracheophyta</taxon>
        <taxon>Spermatophyta</taxon>
        <taxon>Magnoliopsida</taxon>
        <taxon>Liliopsida</taxon>
        <taxon>Poales</taxon>
        <taxon>Poaceae</taxon>
        <taxon>BOP clade</taxon>
        <taxon>Oryzoideae</taxon>
        <taxon>Oryzeae</taxon>
        <taxon>Oryzinae</taxon>
        <taxon>Oryza</taxon>
    </lineage>
</organism>
<dbReference type="AlphaFoldDB" id="J3LCJ7"/>
<evidence type="ECO:0000313" key="2">
    <source>
        <dbReference type="EnsemblPlants" id="OB02G23640.1"/>
    </source>
</evidence>
<name>J3LCJ7_ORYBR</name>
<evidence type="ECO:0000256" key="1">
    <source>
        <dbReference type="SAM" id="MobiDB-lite"/>
    </source>
</evidence>
<protein>
    <submittedName>
        <fullName evidence="2">Uncharacterized protein</fullName>
    </submittedName>
</protein>
<sequence length="85" mass="9677">RKKLGCGQSKRRKTRKRKAIAKGGDSKCHHLNGYHLPPLPIFQSKSRNRSNNESYELFRSVPVRNCSTSSLIDPIDSERNLQAGR</sequence>
<dbReference type="EnsemblPlants" id="OB02G23640.1">
    <property type="protein sequence ID" value="OB02G23640.1"/>
    <property type="gene ID" value="OB02G23640"/>
</dbReference>